<name>Q0FQJ3_SALBH</name>
<dbReference type="PANTHER" id="PTHR46401:SF2">
    <property type="entry name" value="GLYCOSYLTRANSFERASE WBBK-RELATED"/>
    <property type="match status" value="1"/>
</dbReference>
<dbReference type="OrthoDB" id="9790710at2"/>
<evidence type="ECO:0000256" key="1">
    <source>
        <dbReference type="ARBA" id="ARBA00022679"/>
    </source>
</evidence>
<dbReference type="HOGENOM" id="CLU_009583_34_0_5"/>
<keyword evidence="4" id="KW-1185">Reference proteome</keyword>
<dbReference type="eggNOG" id="COG0438">
    <property type="taxonomic scope" value="Bacteria"/>
</dbReference>
<dbReference type="CDD" id="cd03809">
    <property type="entry name" value="GT4_MtfB-like"/>
    <property type="match status" value="1"/>
</dbReference>
<dbReference type="SUPFAM" id="SSF53756">
    <property type="entry name" value="UDP-Glycosyltransferase/glycogen phosphorylase"/>
    <property type="match status" value="1"/>
</dbReference>
<protein>
    <submittedName>
        <fullName evidence="3">Glycosyltransferase</fullName>
    </submittedName>
</protein>
<dbReference type="EMBL" id="AATQ01000014">
    <property type="protein sequence ID" value="EAU46458.1"/>
    <property type="molecule type" value="Genomic_DNA"/>
</dbReference>
<comment type="caution">
    <text evidence="3">The sequence shown here is derived from an EMBL/GenBank/DDBJ whole genome shotgun (WGS) entry which is preliminary data.</text>
</comment>
<dbReference type="PANTHER" id="PTHR46401">
    <property type="entry name" value="GLYCOSYLTRANSFERASE WBBK-RELATED"/>
    <property type="match status" value="1"/>
</dbReference>
<dbReference type="RefSeq" id="WP_007796133.1">
    <property type="nucleotide sequence ID" value="NZ_DS022276.1"/>
</dbReference>
<dbReference type="AlphaFoldDB" id="Q0FQJ3"/>
<evidence type="ECO:0000313" key="3">
    <source>
        <dbReference type="EMBL" id="EAU46458.1"/>
    </source>
</evidence>
<evidence type="ECO:0000259" key="2">
    <source>
        <dbReference type="Pfam" id="PF00534"/>
    </source>
</evidence>
<keyword evidence="1 3" id="KW-0808">Transferase</keyword>
<dbReference type="Proteomes" id="UP000006230">
    <property type="component" value="Unassembled WGS sequence"/>
</dbReference>
<feature type="domain" description="Glycosyl transferase family 1" evidence="2">
    <location>
        <begin position="231"/>
        <end position="342"/>
    </location>
</feature>
<organism evidence="3 4">
    <name type="scientific">Salipiger bermudensis (strain DSM 26914 / JCM 13377 / KCTC 12554 / HTCC2601)</name>
    <name type="common">Pelagibaca bermudensis</name>
    <dbReference type="NCBI Taxonomy" id="314265"/>
    <lineage>
        <taxon>Bacteria</taxon>
        <taxon>Pseudomonadati</taxon>
        <taxon>Pseudomonadota</taxon>
        <taxon>Alphaproteobacteria</taxon>
        <taxon>Rhodobacterales</taxon>
        <taxon>Roseobacteraceae</taxon>
        <taxon>Salipiger</taxon>
    </lineage>
</organism>
<dbReference type="GO" id="GO:0016757">
    <property type="term" value="F:glycosyltransferase activity"/>
    <property type="evidence" value="ECO:0007669"/>
    <property type="project" value="InterPro"/>
</dbReference>
<dbReference type="Pfam" id="PF00534">
    <property type="entry name" value="Glycos_transf_1"/>
    <property type="match status" value="1"/>
</dbReference>
<sequence>MDITRADPPPRLLDLTRLVSRAGRPFTGIDRVEYAYLRQLLRTGPLFGLVRSSLGYLLLDQRGCAELKRRIDGGDWPAPDLLARLRKLDPGRAGAERALRSVAVGRCPPRGLGAMLRTHLPADTRYLNTGHTNLTDRTIAALRGVPGSRIAVLLHDTLPLDVPEHQRPGIPERFAGFLSRVGRHADLVICNSKQTERDLRRHLPDSAAQSVVAHLGVDLPVPTSPPDGPWTGRPYFVALGTIEPRKNHALLLDIWEQEQPAADLLICGSRGWNNDAIFTRLDAGIAGVHELPGLDDGQVAALLKGSAGLLFPSLAEGYGLPPLETAGLGVPVLASNLSVLREGLGDIPVYAPVTERYLWTQLIRTMAEDHRAGRGVAPNAAAAFAPPSWDAHFKTVLTLI</sequence>
<dbReference type="STRING" id="314265.R2601_15542"/>
<gene>
    <name evidence="3" type="ORF">R2601_15542</name>
</gene>
<dbReference type="Gene3D" id="3.40.50.2000">
    <property type="entry name" value="Glycogen Phosphorylase B"/>
    <property type="match status" value="2"/>
</dbReference>
<evidence type="ECO:0000313" key="4">
    <source>
        <dbReference type="Proteomes" id="UP000006230"/>
    </source>
</evidence>
<dbReference type="InterPro" id="IPR001296">
    <property type="entry name" value="Glyco_trans_1"/>
</dbReference>
<proteinExistence type="predicted"/>
<accession>Q0FQJ3</accession>
<reference evidence="3 4" key="1">
    <citation type="journal article" date="2010" name="J. Bacteriol.">
        <title>Genome sequences of Pelagibaca bermudensis HTCC2601T and Maritimibacter alkaliphilus HTCC2654T, the type strains of two marine Roseobacter genera.</title>
        <authorList>
            <person name="Thrash J.C."/>
            <person name="Cho J.C."/>
            <person name="Ferriera S."/>
            <person name="Johnson J."/>
            <person name="Vergin K.L."/>
            <person name="Giovannoni S.J."/>
        </authorList>
    </citation>
    <scope>NUCLEOTIDE SEQUENCE [LARGE SCALE GENOMIC DNA]</scope>
    <source>
        <strain evidence="4">DSM 26914 / JCM 13377 / KCTC 12554 / HTCC2601</strain>
    </source>
</reference>